<dbReference type="CDD" id="cd12304">
    <property type="entry name" value="RRM_Set1"/>
    <property type="match status" value="1"/>
</dbReference>
<dbReference type="PANTHER" id="PTHR45814">
    <property type="entry name" value="HISTONE-LYSINE N-METHYLTRANSFERASE SETD1"/>
    <property type="match status" value="1"/>
</dbReference>
<keyword evidence="3 18" id="KW-0489">Methyltransferase</keyword>
<dbReference type="PANTHER" id="PTHR45814:SF2">
    <property type="entry name" value="HISTONE-LYSINE N-METHYLTRANSFERASE SETD1"/>
    <property type="match status" value="1"/>
</dbReference>
<evidence type="ECO:0000256" key="7">
    <source>
        <dbReference type="ARBA" id="ARBA00022884"/>
    </source>
</evidence>
<feature type="compositionally biased region" description="Acidic residues" evidence="14">
    <location>
        <begin position="887"/>
        <end position="909"/>
    </location>
</feature>
<dbReference type="SMART" id="SM00360">
    <property type="entry name" value="RRM"/>
    <property type="match status" value="1"/>
</dbReference>
<dbReference type="InterPro" id="IPR001214">
    <property type="entry name" value="SET_dom"/>
</dbReference>
<comment type="catalytic activity">
    <reaction evidence="11">
        <text>L-lysyl(4)-[histone H3] + 3 S-adenosyl-L-methionine = N(6),N(6),N(6)-trimethyl-L-lysyl(4)-[histone H3] + 3 S-adenosyl-L-homocysteine + 3 H(+)</text>
        <dbReference type="Rhea" id="RHEA:60260"/>
        <dbReference type="Rhea" id="RHEA-COMP:15537"/>
        <dbReference type="Rhea" id="RHEA-COMP:15547"/>
        <dbReference type="ChEBI" id="CHEBI:15378"/>
        <dbReference type="ChEBI" id="CHEBI:29969"/>
        <dbReference type="ChEBI" id="CHEBI:57856"/>
        <dbReference type="ChEBI" id="CHEBI:59789"/>
        <dbReference type="ChEBI" id="CHEBI:61961"/>
        <dbReference type="EC" id="2.1.1.354"/>
    </reaction>
</comment>
<feature type="compositionally biased region" description="Polar residues" evidence="14">
    <location>
        <begin position="1352"/>
        <end position="1365"/>
    </location>
</feature>
<evidence type="ECO:0000256" key="5">
    <source>
        <dbReference type="ARBA" id="ARBA00022691"/>
    </source>
</evidence>
<feature type="non-terminal residue" evidence="18">
    <location>
        <position position="1"/>
    </location>
</feature>
<dbReference type="PROSITE" id="PS50868">
    <property type="entry name" value="POST_SET"/>
    <property type="match status" value="1"/>
</dbReference>
<evidence type="ECO:0000259" key="17">
    <source>
        <dbReference type="PROSITE" id="PS50868"/>
    </source>
</evidence>
<reference evidence="18" key="1">
    <citation type="journal article" date="2017" name="Front. Cell. Infect. Microbiol.">
        <title>The Distinct Transcriptional Response of the Midgut of Amblyomma sculptum and Amblyomma aureolatum Ticks to Rickettsia rickettsii Correlates to Their Differences in Susceptibility to Infection.</title>
        <authorList>
            <person name="Martins L.A."/>
            <person name="Galletti M.F.B.M."/>
            <person name="Ribeiro J.M."/>
            <person name="Fujita A."/>
            <person name="Costa F.B."/>
            <person name="Labruna M.B."/>
            <person name="Daffre S."/>
            <person name="Fogaca A.C."/>
        </authorList>
    </citation>
    <scope>NUCLEOTIDE SEQUENCE</scope>
</reference>
<comment type="subcellular location">
    <subcellularLocation>
        <location evidence="1">Nucleus</location>
    </subcellularLocation>
</comment>
<dbReference type="InterPro" id="IPR044570">
    <property type="entry name" value="Set1-like"/>
</dbReference>
<feature type="region of interest" description="Disordered" evidence="14">
    <location>
        <begin position="430"/>
        <end position="516"/>
    </location>
</feature>
<feature type="transmembrane region" description="Helical" evidence="15">
    <location>
        <begin position="1618"/>
        <end position="1638"/>
    </location>
</feature>
<comment type="catalytic activity">
    <reaction evidence="13">
        <text>N(6),N(6)-dimethyl-L-lysyl(4)-[histone H3] + S-adenosyl-L-methionine = N(6),N(6),N(6)-trimethyl-L-lysyl(4)-[histone H3] + S-adenosyl-L-homocysteine + H(+)</text>
        <dbReference type="Rhea" id="RHEA:60272"/>
        <dbReference type="Rhea" id="RHEA-COMP:15537"/>
        <dbReference type="Rhea" id="RHEA-COMP:15540"/>
        <dbReference type="ChEBI" id="CHEBI:15378"/>
        <dbReference type="ChEBI" id="CHEBI:57856"/>
        <dbReference type="ChEBI" id="CHEBI:59789"/>
        <dbReference type="ChEBI" id="CHEBI:61961"/>
        <dbReference type="ChEBI" id="CHEBI:61976"/>
    </reaction>
</comment>
<evidence type="ECO:0000256" key="12">
    <source>
        <dbReference type="ARBA" id="ARBA00047583"/>
    </source>
</evidence>
<dbReference type="Pfam" id="PF11764">
    <property type="entry name" value="N-SET"/>
    <property type="match status" value="1"/>
</dbReference>
<keyword evidence="15" id="KW-0472">Membrane</keyword>
<keyword evidence="9" id="KW-0804">Transcription</keyword>
<dbReference type="InterPro" id="IPR024657">
    <property type="entry name" value="COMPASS_Set1_N-SET"/>
</dbReference>
<dbReference type="InterPro" id="IPR012677">
    <property type="entry name" value="Nucleotide-bd_a/b_plait_sf"/>
</dbReference>
<keyword evidence="15" id="KW-1133">Transmembrane helix</keyword>
<keyword evidence="8" id="KW-0805">Transcription regulation</keyword>
<dbReference type="InterPro" id="IPR046341">
    <property type="entry name" value="SET_dom_sf"/>
</dbReference>
<feature type="region of interest" description="Disordered" evidence="14">
    <location>
        <begin position="195"/>
        <end position="251"/>
    </location>
</feature>
<feature type="compositionally biased region" description="Basic and acidic residues" evidence="14">
    <location>
        <begin position="1030"/>
        <end position="1050"/>
    </location>
</feature>
<feature type="compositionally biased region" description="Low complexity" evidence="14">
    <location>
        <begin position="337"/>
        <end position="361"/>
    </location>
</feature>
<dbReference type="Pfam" id="PF00856">
    <property type="entry name" value="SET"/>
    <property type="match status" value="1"/>
</dbReference>
<feature type="region of interest" description="Disordered" evidence="14">
    <location>
        <begin position="578"/>
        <end position="625"/>
    </location>
</feature>
<dbReference type="InterPro" id="IPR003616">
    <property type="entry name" value="Post-SET_dom"/>
</dbReference>
<feature type="compositionally biased region" description="Basic and acidic residues" evidence="14">
    <location>
        <begin position="839"/>
        <end position="861"/>
    </location>
</feature>
<dbReference type="InterPro" id="IPR037841">
    <property type="entry name" value="SET_SETD1A/B"/>
</dbReference>
<dbReference type="EC" id="2.1.1.354" evidence="2"/>
<dbReference type="Gene3D" id="2.170.270.10">
    <property type="entry name" value="SET domain"/>
    <property type="match status" value="1"/>
</dbReference>
<dbReference type="InterPro" id="IPR000504">
    <property type="entry name" value="RRM_dom"/>
</dbReference>
<evidence type="ECO:0000256" key="15">
    <source>
        <dbReference type="SAM" id="Phobius"/>
    </source>
</evidence>
<feature type="compositionally biased region" description="Polar residues" evidence="14">
    <location>
        <begin position="449"/>
        <end position="467"/>
    </location>
</feature>
<dbReference type="SUPFAM" id="SSF82199">
    <property type="entry name" value="SET domain"/>
    <property type="match status" value="1"/>
</dbReference>
<dbReference type="InterPro" id="IPR035979">
    <property type="entry name" value="RBD_domain_sf"/>
</dbReference>
<dbReference type="GO" id="GO:0003723">
    <property type="term" value="F:RNA binding"/>
    <property type="evidence" value="ECO:0007669"/>
    <property type="project" value="UniProtKB-KW"/>
</dbReference>
<dbReference type="GO" id="GO:0140999">
    <property type="term" value="F:histone H3K4 trimethyltransferase activity"/>
    <property type="evidence" value="ECO:0007669"/>
    <property type="project" value="UniProtKB-EC"/>
</dbReference>
<feature type="compositionally biased region" description="Low complexity" evidence="14">
    <location>
        <begin position="583"/>
        <end position="592"/>
    </location>
</feature>
<feature type="compositionally biased region" description="Basic and acidic residues" evidence="14">
    <location>
        <begin position="1141"/>
        <end position="1156"/>
    </location>
</feature>
<feature type="region of interest" description="Disordered" evidence="14">
    <location>
        <begin position="765"/>
        <end position="784"/>
    </location>
</feature>
<feature type="compositionally biased region" description="Pro residues" evidence="14">
    <location>
        <begin position="199"/>
        <end position="232"/>
    </location>
</feature>
<evidence type="ECO:0000256" key="2">
    <source>
        <dbReference type="ARBA" id="ARBA00012182"/>
    </source>
</evidence>
<protein>
    <recommendedName>
        <fullName evidence="2">[histone H3]-lysine(4) N-trimethyltransferase</fullName>
        <ecNumber evidence="2">2.1.1.354</ecNumber>
    </recommendedName>
</protein>
<accession>A0A1E1XFQ9</accession>
<evidence type="ECO:0000256" key="13">
    <source>
        <dbReference type="ARBA" id="ARBA00049129"/>
    </source>
</evidence>
<organism evidence="18">
    <name type="scientific">Amblyomma aureolatum</name>
    <dbReference type="NCBI Taxonomy" id="187763"/>
    <lineage>
        <taxon>Eukaryota</taxon>
        <taxon>Metazoa</taxon>
        <taxon>Ecdysozoa</taxon>
        <taxon>Arthropoda</taxon>
        <taxon>Chelicerata</taxon>
        <taxon>Arachnida</taxon>
        <taxon>Acari</taxon>
        <taxon>Parasitiformes</taxon>
        <taxon>Ixodida</taxon>
        <taxon>Ixodoidea</taxon>
        <taxon>Ixodidae</taxon>
        <taxon>Amblyomminae</taxon>
        <taxon>Amblyomma</taxon>
    </lineage>
</organism>
<feature type="region of interest" description="Disordered" evidence="14">
    <location>
        <begin position="1198"/>
        <end position="1231"/>
    </location>
</feature>
<comment type="catalytic activity">
    <reaction evidence="12">
        <text>N(6)-methyl-L-lysyl(4)-[histone H3] + S-adenosyl-L-methionine = N(6),N(6)-dimethyl-L-lysyl(4)-[histone H3] + S-adenosyl-L-homocysteine + H(+)</text>
        <dbReference type="Rhea" id="RHEA:60268"/>
        <dbReference type="Rhea" id="RHEA-COMP:15540"/>
        <dbReference type="Rhea" id="RHEA-COMP:15543"/>
        <dbReference type="ChEBI" id="CHEBI:15378"/>
        <dbReference type="ChEBI" id="CHEBI:57856"/>
        <dbReference type="ChEBI" id="CHEBI:59789"/>
        <dbReference type="ChEBI" id="CHEBI:61929"/>
        <dbReference type="ChEBI" id="CHEBI:61976"/>
    </reaction>
</comment>
<dbReference type="SMART" id="SM01291">
    <property type="entry name" value="N-SET"/>
    <property type="match status" value="1"/>
</dbReference>
<evidence type="ECO:0000313" key="18">
    <source>
        <dbReference type="EMBL" id="JAT98110.1"/>
    </source>
</evidence>
<evidence type="ECO:0000256" key="11">
    <source>
        <dbReference type="ARBA" id="ARBA00047571"/>
    </source>
</evidence>
<keyword evidence="7" id="KW-0694">RNA-binding</keyword>
<dbReference type="SMART" id="SM00317">
    <property type="entry name" value="SET"/>
    <property type="match status" value="1"/>
</dbReference>
<feature type="compositionally biased region" description="Pro residues" evidence="14">
    <location>
        <begin position="373"/>
        <end position="387"/>
    </location>
</feature>
<evidence type="ECO:0000256" key="9">
    <source>
        <dbReference type="ARBA" id="ARBA00023163"/>
    </source>
</evidence>
<dbReference type="Pfam" id="PF00076">
    <property type="entry name" value="RRM_1"/>
    <property type="match status" value="1"/>
</dbReference>
<evidence type="ECO:0000256" key="1">
    <source>
        <dbReference type="ARBA" id="ARBA00004123"/>
    </source>
</evidence>
<feature type="compositionally biased region" description="Polar residues" evidence="14">
    <location>
        <begin position="234"/>
        <end position="251"/>
    </location>
</feature>
<feature type="region of interest" description="Disordered" evidence="14">
    <location>
        <begin position="1"/>
        <end position="21"/>
    </location>
</feature>
<dbReference type="Gene3D" id="3.30.70.330">
    <property type="match status" value="1"/>
</dbReference>
<feature type="compositionally biased region" description="Acidic residues" evidence="14">
    <location>
        <begin position="1020"/>
        <end position="1029"/>
    </location>
</feature>
<feature type="region of interest" description="Disordered" evidence="14">
    <location>
        <begin position="823"/>
        <end position="1073"/>
    </location>
</feature>
<evidence type="ECO:0000256" key="6">
    <source>
        <dbReference type="ARBA" id="ARBA00022853"/>
    </source>
</evidence>
<dbReference type="FunFam" id="2.170.270.10:FF:000010">
    <property type="entry name" value="Histone-lysine N-methyltransferase"/>
    <property type="match status" value="1"/>
</dbReference>
<dbReference type="GO" id="GO:0048188">
    <property type="term" value="C:Set1C/COMPASS complex"/>
    <property type="evidence" value="ECO:0007669"/>
    <property type="project" value="InterPro"/>
</dbReference>
<name>A0A1E1XFQ9_9ACAR</name>
<evidence type="ECO:0000256" key="8">
    <source>
        <dbReference type="ARBA" id="ARBA00023015"/>
    </source>
</evidence>
<keyword evidence="5" id="KW-0949">S-adenosyl-L-methionine</keyword>
<proteinExistence type="evidence at transcript level"/>
<feature type="compositionally biased region" description="Basic and acidic residues" evidence="14">
    <location>
        <begin position="430"/>
        <end position="448"/>
    </location>
</feature>
<keyword evidence="4 18" id="KW-0808">Transferase</keyword>
<evidence type="ECO:0000256" key="3">
    <source>
        <dbReference type="ARBA" id="ARBA00022603"/>
    </source>
</evidence>
<dbReference type="SUPFAM" id="SSF54928">
    <property type="entry name" value="RNA-binding domain, RBD"/>
    <property type="match status" value="1"/>
</dbReference>
<feature type="region of interest" description="Disordered" evidence="14">
    <location>
        <begin position="332"/>
        <end position="414"/>
    </location>
</feature>
<feature type="region of interest" description="Disordered" evidence="14">
    <location>
        <begin position="1352"/>
        <end position="1379"/>
    </location>
</feature>
<evidence type="ECO:0000256" key="14">
    <source>
        <dbReference type="SAM" id="MobiDB-lite"/>
    </source>
</evidence>
<feature type="non-terminal residue" evidence="18">
    <location>
        <position position="1647"/>
    </location>
</feature>
<dbReference type="CDD" id="cd19169">
    <property type="entry name" value="SET_SETD1"/>
    <property type="match status" value="1"/>
</dbReference>
<feature type="region of interest" description="Disordered" evidence="14">
    <location>
        <begin position="292"/>
        <end position="316"/>
    </location>
</feature>
<evidence type="ECO:0000256" key="4">
    <source>
        <dbReference type="ARBA" id="ARBA00022679"/>
    </source>
</evidence>
<keyword evidence="15" id="KW-0812">Transmembrane</keyword>
<dbReference type="SMART" id="SM00508">
    <property type="entry name" value="PostSET"/>
    <property type="match status" value="1"/>
</dbReference>
<evidence type="ECO:0000256" key="10">
    <source>
        <dbReference type="ARBA" id="ARBA00023242"/>
    </source>
</evidence>
<evidence type="ECO:0000259" key="16">
    <source>
        <dbReference type="PROSITE" id="PS50280"/>
    </source>
</evidence>
<feature type="region of interest" description="Disordered" evidence="14">
    <location>
        <begin position="1095"/>
        <end position="1163"/>
    </location>
</feature>
<sequence>LKPMNGVRPVHQDVSHGEKKKRNYKLLVDPAMKKGAVKVYRYDGVVPGQENLYPPVQVRDPRSRLSLLWARTEVADLPVPKFKIDEHYVGVPPPLEVTLTNLNDNIGKAFLDDLLKKFGQIDESIVYYHARTRKHLGLARVIFSTTKAARFCVEKMHLSSVMGNILNVFLDPFGRECQRLCEELSLDRPKFAEPMCYAPDPPPPPPSQMLPAPPPTPTARVPPSPAAPPPPSDYNYTNHSDYGSGSYRSNQSTPMSYDSGYSYCSSSQYPAPSHSWEVNHSGGWAADGMAWQQQGSSWDPHADAIPPPKQSPARESLDSRIELLLKQTEGRGSFLDAGVPPFGSPPFGDSSAPQQGSPASSMTHASDGLAGVPLPPLPPDSSPLPPLPERDELPPPPPEEEDEAMELLSTPPSPFLSVQEYHHWARVTREARARGDLSDSELDDRRGDTTLQSNDDTNLSVPSTRDSTPVHDELPEPPPEDDSMTGNQVDDDDDDRMSLSSLSSGEEKLQVNAPLPEPPAPSVYLAQEAIGSAPVAYQAAPGTSSMYAPVSVYPSAHPMYPSQEVQMMAQMGIWKPGMGSGVQAASSPHQQQPQPPHQPPLPPSPIRSGSAYPYGGASAPPSVPPPPVPAYNPLYPPPPLPHYTPAAAHSHHYAPHYYPSTSTPPQYGHSSDYLAARLPPSPYKWYNSSVVPAMRPGTIHRPNSPPMPPGTMSMDPNAPTVRAVLDALVVELKEIVKRDICKRMVENYAFKRFEVWWDEQVSAASKSKTSEATTNNATSSQTVSSLSSLFDGSRAESGFSIGEGFSSGFGFGLRAAMPKMPSFRRIRKPPSPPPLDDEDSKKPDDSDAENDKLSDSETESPRRRRVPPLIEEEQSAQESDSDKADSDSESDSEESTDSESSSEGEEEDISSSSETAESDSESEAEKDTKAASTSDEEELVPSKPTGKGSKILLELSASDISEDEEPLLEGGIVQQSKEPLEQQALTAAEASSLPAIEGDFKDETSDLEDIELPPTPLFDEREEEEEEREQQERELPAEVVREDDTAKDVRPVAPSAAELPAEDAKDNLDDLPPCNLEYEASEALMALAASFAPSEGAADKTDAKAPVSPPVKVEEKVTEEPLVNGEAPKPLPPKTDVLKGMLEKAEEKREEEKEGAKPSYLNSDHCYCLPQQTGATPEAVAADHEYASAVPSAAAAAAVTAPAERQSSPPPAAVPSPSKTKQKKKRKSKEESICDQLMFDVPFEPIEKLSREVAFARRNVVEEMNILYEFLRTGVDSEDVQYLKRSYDAMLQDEVQGYWLNDTHWVDHPPTNIPNPTKKKKKDEARVHVTGCARSEGYYKMDVKEKARFKQSGSAIPQLETQDPTSKARLAAQSSREARSNQRRLLTSFGEAEVISDLLKFNQLKFRKKQLKFAKSRIHDWGLFALEPIAADEMVIEYVGQMVRPIMADRREQYYTQIGIGSSYLFRVDVETIIDATKCGNLARFINHSCNPNCYAKVITVEGQKKIVIYSRQPINVNEEITYDYKFPLEDEKISCLCGAPQCRGFFELILACAGIVYSVQNGLIFHFDCVRKARAWQRWGPPSPVLAPPPLCVHVVQLLPAWCIIEGHHIVHKRSHIYYISLALFFFLVIFLCVHCLTTCNKWNAT</sequence>
<keyword evidence="10" id="KW-0539">Nucleus</keyword>
<keyword evidence="6" id="KW-0156">Chromatin regulator</keyword>
<dbReference type="PROSITE" id="PS50280">
    <property type="entry name" value="SET"/>
    <property type="match status" value="1"/>
</dbReference>
<feature type="compositionally biased region" description="Acidic residues" evidence="14">
    <location>
        <begin position="478"/>
        <end position="495"/>
    </location>
</feature>
<dbReference type="EMBL" id="GFAC01001078">
    <property type="protein sequence ID" value="JAT98110.1"/>
    <property type="molecule type" value="mRNA"/>
</dbReference>
<feature type="domain" description="SET" evidence="16">
    <location>
        <begin position="1409"/>
        <end position="1526"/>
    </location>
</feature>
<dbReference type="GO" id="GO:0032259">
    <property type="term" value="P:methylation"/>
    <property type="evidence" value="ECO:0007669"/>
    <property type="project" value="UniProtKB-KW"/>
</dbReference>
<feature type="compositionally biased region" description="Pro residues" evidence="14">
    <location>
        <begin position="593"/>
        <end position="605"/>
    </location>
</feature>
<feature type="domain" description="Post-SET" evidence="17">
    <location>
        <begin position="1532"/>
        <end position="1548"/>
    </location>
</feature>